<dbReference type="RefSeq" id="WP_116905980.1">
    <property type="nucleotide sequence ID" value="NZ_CP142084.2"/>
</dbReference>
<reference evidence="1" key="2">
    <citation type="submission" date="2022-04" db="EMBL/GenBank/DDBJ databases">
        <title>Genomic comparison of 19 strains of Xanthomonas nasturtii, a newly emerging watercress pathogen.</title>
        <authorList>
            <person name="Harrison J."/>
            <person name="Greer S."/>
            <person name="Hussain R."/>
            <person name="Lascelles D."/>
            <person name="Roberts M."/>
            <person name="Carter B."/>
            <person name="Bryning A."/>
            <person name="Carroll S."/>
            <person name="Aspin A."/>
            <person name="Cruz L."/>
            <person name="Cruz J."/>
            <person name="Grant M."/>
            <person name="Vicente J."/>
            <person name="Studholme D.J."/>
        </authorList>
    </citation>
    <scope>NUCLEOTIDE SEQUENCE</scope>
    <source>
        <strain evidence="1">10016B</strain>
    </source>
</reference>
<reference evidence="2 3" key="1">
    <citation type="submission" date="2018-08" db="EMBL/GenBank/DDBJ databases">
        <title>Genome sequencing of X. nasturtii WHRI 8984.</title>
        <authorList>
            <person name="Studholme D.J."/>
            <person name="Mchugh J."/>
            <person name="Vicente J."/>
        </authorList>
    </citation>
    <scope>NUCLEOTIDE SEQUENCE [LARGE SCALE GENOMIC DNA]</scope>
    <source>
        <strain evidence="2 3">WHRI 8984</strain>
    </source>
</reference>
<dbReference type="STRING" id="1843581.A7D16_18500"/>
<dbReference type="AlphaFoldDB" id="A0A3E1KJ93"/>
<dbReference type="EMBL" id="QUZM01000020">
    <property type="protein sequence ID" value="RFF38722.1"/>
    <property type="molecule type" value="Genomic_DNA"/>
</dbReference>
<proteinExistence type="predicted"/>
<comment type="caution">
    <text evidence="2">The sequence shown here is derived from an EMBL/GenBank/DDBJ whole genome shotgun (WGS) entry which is preliminary data.</text>
</comment>
<organism evidence="2 3">
    <name type="scientific">Xanthomonas nasturtii</name>
    <dbReference type="NCBI Taxonomy" id="1843581"/>
    <lineage>
        <taxon>Bacteria</taxon>
        <taxon>Pseudomonadati</taxon>
        <taxon>Pseudomonadota</taxon>
        <taxon>Gammaproteobacteria</taxon>
        <taxon>Lysobacterales</taxon>
        <taxon>Lysobacteraceae</taxon>
        <taxon>Xanthomonas</taxon>
    </lineage>
</organism>
<evidence type="ECO:0000313" key="3">
    <source>
        <dbReference type="Proteomes" id="UP000259570"/>
    </source>
</evidence>
<gene>
    <name evidence="2" type="ORF">DZD52_11900</name>
    <name evidence="1" type="ORF">M3O51_08475</name>
</gene>
<evidence type="ECO:0000313" key="2">
    <source>
        <dbReference type="EMBL" id="RFF38722.1"/>
    </source>
</evidence>
<dbReference type="Proteomes" id="UP000259570">
    <property type="component" value="Unassembled WGS sequence"/>
</dbReference>
<dbReference type="EMBL" id="JAMBED010000014">
    <property type="protein sequence ID" value="MCL1551354.1"/>
    <property type="molecule type" value="Genomic_DNA"/>
</dbReference>
<dbReference type="Proteomes" id="UP001167357">
    <property type="component" value="Unassembled WGS sequence"/>
</dbReference>
<name>A0A3E1KJ93_9XANT</name>
<keyword evidence="4" id="KW-1185">Reference proteome</keyword>
<accession>A0A3E1KJ93</accession>
<sequence length="63" mass="6960">MQHLRATACCARPVFAMTAAPRRRAIHLYLMTTCKVLLAAFNRDKGTPLLAMRIAHSCGTFLA</sequence>
<protein>
    <submittedName>
        <fullName evidence="2">Uncharacterized protein</fullName>
    </submittedName>
</protein>
<dbReference type="GeneID" id="97212460"/>
<evidence type="ECO:0000313" key="4">
    <source>
        <dbReference type="Proteomes" id="UP001167357"/>
    </source>
</evidence>
<evidence type="ECO:0000313" key="1">
    <source>
        <dbReference type="EMBL" id="MCL1551354.1"/>
    </source>
</evidence>